<dbReference type="AlphaFoldDB" id="A0A2M8RV68"/>
<organism evidence="1 2">
    <name type="scientific">Caviibacterium pharyngocola</name>
    <dbReference type="NCBI Taxonomy" id="28159"/>
    <lineage>
        <taxon>Bacteria</taxon>
        <taxon>Pseudomonadati</taxon>
        <taxon>Pseudomonadota</taxon>
        <taxon>Gammaproteobacteria</taxon>
        <taxon>Pasteurellales</taxon>
        <taxon>Pasteurellaceae</taxon>
        <taxon>Caviibacterium</taxon>
    </lineage>
</organism>
<sequence length="80" mass="9282">MSYRVSIHHATLSGVVHGNQRFRLSAEKIKALQDAAITAWENRKNNETSVRFLLRCTDNFFSFMTVFANPKDENMLIVRH</sequence>
<accession>A0A2M8RV68</accession>
<reference evidence="1 2" key="1">
    <citation type="submission" date="2017-11" db="EMBL/GenBank/DDBJ databases">
        <title>Reclassification of Bisgaard taxon 5 as Caviibacterium pharyngocola gen. nov., sp. nov.</title>
        <authorList>
            <person name="Christensen H."/>
        </authorList>
    </citation>
    <scope>NUCLEOTIDE SEQUENCE [LARGE SCALE GENOMIC DNA]</scope>
    <source>
        <strain evidence="1 2">7_3</strain>
    </source>
</reference>
<evidence type="ECO:0000313" key="2">
    <source>
        <dbReference type="Proteomes" id="UP000230282"/>
    </source>
</evidence>
<proteinExistence type="predicted"/>
<keyword evidence="2" id="KW-1185">Reference proteome</keyword>
<dbReference type="Proteomes" id="UP000230282">
    <property type="component" value="Unassembled WGS sequence"/>
</dbReference>
<dbReference type="RefSeq" id="WP_100296891.1">
    <property type="nucleotide sequence ID" value="NZ_PHGZ01000014.1"/>
</dbReference>
<protein>
    <submittedName>
        <fullName evidence="1">Uncharacterized protein</fullName>
    </submittedName>
</protein>
<name>A0A2M8RV68_9PAST</name>
<dbReference type="EMBL" id="PHGZ01000014">
    <property type="protein sequence ID" value="PJG82792.1"/>
    <property type="molecule type" value="Genomic_DNA"/>
</dbReference>
<comment type="caution">
    <text evidence="1">The sequence shown here is derived from an EMBL/GenBank/DDBJ whole genome shotgun (WGS) entry which is preliminary data.</text>
</comment>
<gene>
    <name evidence="1" type="ORF">CVP04_07465</name>
</gene>
<dbReference type="OrthoDB" id="9889175at2"/>
<evidence type="ECO:0000313" key="1">
    <source>
        <dbReference type="EMBL" id="PJG82792.1"/>
    </source>
</evidence>